<name>A0ABW8YDB8_9FLAO</name>
<proteinExistence type="predicted"/>
<protein>
    <submittedName>
        <fullName evidence="1">Uncharacterized protein</fullName>
    </submittedName>
</protein>
<keyword evidence="2" id="KW-1185">Reference proteome</keyword>
<accession>A0ABW8YDB8</accession>
<organism evidence="1 2">
    <name type="scientific">Flavobacterium rhizophilum</name>
    <dbReference type="NCBI Taxonomy" id="3163296"/>
    <lineage>
        <taxon>Bacteria</taxon>
        <taxon>Pseudomonadati</taxon>
        <taxon>Bacteroidota</taxon>
        <taxon>Flavobacteriia</taxon>
        <taxon>Flavobacteriales</taxon>
        <taxon>Flavobacteriaceae</taxon>
        <taxon>Flavobacterium</taxon>
    </lineage>
</organism>
<dbReference type="Proteomes" id="UP001629059">
    <property type="component" value="Unassembled WGS sequence"/>
</dbReference>
<evidence type="ECO:0000313" key="1">
    <source>
        <dbReference type="EMBL" id="MFL9837198.1"/>
    </source>
</evidence>
<dbReference type="RefSeq" id="WP_408074199.1">
    <property type="nucleotide sequence ID" value="NZ_JBELQB010000004.1"/>
</dbReference>
<sequence length="124" mass="14430">MNIIVRAYLIELARKRFNQTVTYQKLSDDCKLGFNMHANPSDRLAIASILDTISRYEHSFERPLLSALVIRASDSREGDGFYTLAQELGFGEAKKLKKERIFEVSQIKKCISFWEDNENYNLFK</sequence>
<dbReference type="EMBL" id="JBELQB010000004">
    <property type="protein sequence ID" value="MFL9837198.1"/>
    <property type="molecule type" value="Genomic_DNA"/>
</dbReference>
<evidence type="ECO:0000313" key="2">
    <source>
        <dbReference type="Proteomes" id="UP001629059"/>
    </source>
</evidence>
<comment type="caution">
    <text evidence="1">The sequence shown here is derived from an EMBL/GenBank/DDBJ whole genome shotgun (WGS) entry which is preliminary data.</text>
</comment>
<gene>
    <name evidence="1" type="ORF">ABS768_06805</name>
</gene>
<reference evidence="1 2" key="1">
    <citation type="submission" date="2024-06" db="EMBL/GenBank/DDBJ databases">
        <authorList>
            <person name="Kaempfer P."/>
            <person name="Viver T."/>
        </authorList>
    </citation>
    <scope>NUCLEOTIDE SEQUENCE [LARGE SCALE GENOMIC DNA]</scope>
    <source>
        <strain evidence="1 2">ST-75</strain>
    </source>
</reference>